<dbReference type="NCBIfam" id="NF040713">
    <property type="entry name" value="ZapE"/>
    <property type="match status" value="1"/>
</dbReference>
<dbReference type="GO" id="GO:0005524">
    <property type="term" value="F:ATP binding"/>
    <property type="evidence" value="ECO:0007669"/>
    <property type="project" value="UniProtKB-KW"/>
</dbReference>
<name>L0EVN8_LIBCB</name>
<dbReference type="InterPro" id="IPR027417">
    <property type="entry name" value="P-loop_NTPase"/>
</dbReference>
<gene>
    <name evidence="3" type="ordered locus">B488_07460</name>
</gene>
<dbReference type="AlphaFoldDB" id="L0EVN8"/>
<protein>
    <submittedName>
        <fullName evidence="3">ATPase</fullName>
    </submittedName>
</protein>
<evidence type="ECO:0000256" key="1">
    <source>
        <dbReference type="ARBA" id="ARBA00022741"/>
    </source>
</evidence>
<dbReference type="Gene3D" id="3.40.50.300">
    <property type="entry name" value="P-loop containing nucleotide triphosphate hydrolases"/>
    <property type="match status" value="1"/>
</dbReference>
<keyword evidence="2" id="KW-0067">ATP-binding</keyword>
<reference evidence="3 4" key="1">
    <citation type="journal article" date="2012" name="Stand. Genomic Sci.">
        <title>Complete genome sequence of Liberibacter crescens BT-1.</title>
        <authorList>
            <person name="Leonard M.T."/>
            <person name="Fagen J.R."/>
            <person name="Davis-Richardson A.G."/>
            <person name="Davis M.J."/>
            <person name="Triplett E.W."/>
        </authorList>
    </citation>
    <scope>NUCLEOTIDE SEQUENCE [LARGE SCALE GENOMIC DNA]</scope>
    <source>
        <strain evidence="3 4">BT-1</strain>
    </source>
</reference>
<dbReference type="SUPFAM" id="SSF52540">
    <property type="entry name" value="P-loop containing nucleoside triphosphate hydrolases"/>
    <property type="match status" value="1"/>
</dbReference>
<evidence type="ECO:0000313" key="4">
    <source>
        <dbReference type="Proteomes" id="UP000010799"/>
    </source>
</evidence>
<keyword evidence="1" id="KW-0547">Nucleotide-binding</keyword>
<dbReference type="RefSeq" id="WP_015273165.1">
    <property type="nucleotide sequence ID" value="NC_019907.1"/>
</dbReference>
<dbReference type="STRING" id="1215343.B488_07460"/>
<proteinExistence type="predicted"/>
<evidence type="ECO:0000313" key="3">
    <source>
        <dbReference type="EMBL" id="AGA64738.1"/>
    </source>
</evidence>
<dbReference type="EMBL" id="CP003789">
    <property type="protein sequence ID" value="AGA64738.1"/>
    <property type="molecule type" value="Genomic_DNA"/>
</dbReference>
<keyword evidence="4" id="KW-1185">Reference proteome</keyword>
<dbReference type="PATRIC" id="fig|1215343.11.peg.768"/>
<dbReference type="eggNOG" id="COG1485">
    <property type="taxonomic scope" value="Bacteria"/>
</dbReference>
<dbReference type="Pfam" id="PF03969">
    <property type="entry name" value="AFG1_ATPase"/>
    <property type="match status" value="1"/>
</dbReference>
<dbReference type="PANTHER" id="PTHR12169:SF6">
    <property type="entry name" value="AFG1-LIKE ATPASE"/>
    <property type="match status" value="1"/>
</dbReference>
<dbReference type="HOGENOM" id="CLU_008681_0_2_5"/>
<dbReference type="GO" id="GO:0016887">
    <property type="term" value="F:ATP hydrolysis activity"/>
    <property type="evidence" value="ECO:0007669"/>
    <property type="project" value="InterPro"/>
</dbReference>
<dbReference type="GO" id="GO:0005737">
    <property type="term" value="C:cytoplasm"/>
    <property type="evidence" value="ECO:0007669"/>
    <property type="project" value="TreeGrafter"/>
</dbReference>
<evidence type="ECO:0000256" key="2">
    <source>
        <dbReference type="ARBA" id="ARBA00022840"/>
    </source>
</evidence>
<dbReference type="KEGG" id="lcc:B488_07460"/>
<organism evidence="3 4">
    <name type="scientific">Liberibacter crescens (strain BT-1)</name>
    <dbReference type="NCBI Taxonomy" id="1215343"/>
    <lineage>
        <taxon>Bacteria</taxon>
        <taxon>Pseudomonadati</taxon>
        <taxon>Pseudomonadota</taxon>
        <taxon>Alphaproteobacteria</taxon>
        <taxon>Hyphomicrobiales</taxon>
        <taxon>Rhizobiaceae</taxon>
        <taxon>Liberibacter</taxon>
    </lineage>
</organism>
<dbReference type="InterPro" id="IPR005654">
    <property type="entry name" value="ATPase_AFG1-like"/>
</dbReference>
<accession>L0EVN8</accession>
<sequence>MCCLLASSRSIRSVLDERIQSGDLKVDSCQDDVVVLFDDVLESLRERDRLNHKFSNLYHFFFRCCYGHKQVKGIYVYGDVGCGKTMLMDLFFKLAPVHKKRRVHFHEFMAEIQDRIAVHRRKYQTGTRQDPDPVLSVAASIAHEAALLCFDEFVVTNIADAMILSRLFTELFRRGCVVVATSNVAPHDLYRDGINRDIFMPFITVLEKNITVVSLDSGIDYRREGLFSFPLYMFPLDDSTQEAMDKAWNSVTGKHACVPSDILVKGHRVHVPVACRQAARFSFADLCDRSLAAGDFLEITSRFNTVFIDSVPVLSNDRRDQVKRFIMLVDALYNSKVRLVMSAAVAIDHLFPFGKGVEGFEFNRTASRLFEMCRNGYVARHEALNKYI</sequence>
<dbReference type="PANTHER" id="PTHR12169">
    <property type="entry name" value="ATPASE N2B"/>
    <property type="match status" value="1"/>
</dbReference>
<dbReference type="Proteomes" id="UP000010799">
    <property type="component" value="Chromosome"/>
</dbReference>